<keyword evidence="3" id="KW-1185">Reference proteome</keyword>
<dbReference type="PANTHER" id="PTHR33067:SF35">
    <property type="entry name" value="ASPARTIC PEPTIDASE DDI1-TYPE DOMAIN-CONTAINING PROTEIN"/>
    <property type="match status" value="1"/>
</dbReference>
<reference evidence="2" key="1">
    <citation type="journal article" date="2022" name="Int. J. Mol. Sci.">
        <title>Draft Genome of Tanacetum Coccineum: Genomic Comparison of Closely Related Tanacetum-Family Plants.</title>
        <authorList>
            <person name="Yamashiro T."/>
            <person name="Shiraishi A."/>
            <person name="Nakayama K."/>
            <person name="Satake H."/>
        </authorList>
    </citation>
    <scope>NUCLEOTIDE SEQUENCE</scope>
</reference>
<feature type="region of interest" description="Disordered" evidence="1">
    <location>
        <begin position="182"/>
        <end position="220"/>
    </location>
</feature>
<sequence>LKDLLTNKEKLLELANTPLNENCSAVLLKKLPEKLRDPGKFLIPYDFSELEECMALADLGASINLMPLYVWKKLMRPKLVPTRKFTFPADFVVVDYDVDPRVLLILRRPFLRKARALVDVYEEELILRDGDEKLIFHADSTSKHPHKLGNESINMINFIEIICEDCFHEVLKIHKPIHPLSGNPAPSSDPVIESLSLSPTPFGDKKSSGSTTPHSDHSLPDYEALSFDVNYQEEKSSGSTTSPSDISLLEYETFHFDLSIYHLPPADRSDSHHEFADELAHIISSPDPKLNDFPLLLSDCDSTFSEEFYEINLLVSFPFENKDKISDLGIFIIKGVQSQRFHILPLDNFSTISFVGDSFFLTDPSEIETFLSFPSGNEDKVFDPRILIIDGVFSFKRKSPHLLIDNFMIDKCHILSEISLKIKSFVSFLPKNKEIRGEIPNDREDLCACFQSSKHSVSDLLHDFILGNPLS</sequence>
<protein>
    <recommendedName>
        <fullName evidence="4">Reverse transcriptase domain-containing protein</fullName>
    </recommendedName>
</protein>
<organism evidence="2 3">
    <name type="scientific">Tanacetum coccineum</name>
    <dbReference type="NCBI Taxonomy" id="301880"/>
    <lineage>
        <taxon>Eukaryota</taxon>
        <taxon>Viridiplantae</taxon>
        <taxon>Streptophyta</taxon>
        <taxon>Embryophyta</taxon>
        <taxon>Tracheophyta</taxon>
        <taxon>Spermatophyta</taxon>
        <taxon>Magnoliopsida</taxon>
        <taxon>eudicotyledons</taxon>
        <taxon>Gunneridae</taxon>
        <taxon>Pentapetalae</taxon>
        <taxon>asterids</taxon>
        <taxon>campanulids</taxon>
        <taxon>Asterales</taxon>
        <taxon>Asteraceae</taxon>
        <taxon>Asteroideae</taxon>
        <taxon>Anthemideae</taxon>
        <taxon>Anthemidinae</taxon>
        <taxon>Tanacetum</taxon>
    </lineage>
</organism>
<proteinExistence type="predicted"/>
<evidence type="ECO:0000313" key="2">
    <source>
        <dbReference type="EMBL" id="GJS63799.1"/>
    </source>
</evidence>
<evidence type="ECO:0000256" key="1">
    <source>
        <dbReference type="SAM" id="MobiDB-lite"/>
    </source>
</evidence>
<dbReference type="EMBL" id="BQNB010009458">
    <property type="protein sequence ID" value="GJS63799.1"/>
    <property type="molecule type" value="Genomic_DNA"/>
</dbReference>
<accession>A0ABQ4XEU1</accession>
<comment type="caution">
    <text evidence="2">The sequence shown here is derived from an EMBL/GenBank/DDBJ whole genome shotgun (WGS) entry which is preliminary data.</text>
</comment>
<evidence type="ECO:0000313" key="3">
    <source>
        <dbReference type="Proteomes" id="UP001151760"/>
    </source>
</evidence>
<feature type="non-terminal residue" evidence="2">
    <location>
        <position position="1"/>
    </location>
</feature>
<dbReference type="PANTHER" id="PTHR33067">
    <property type="entry name" value="RNA-DIRECTED DNA POLYMERASE-RELATED"/>
    <property type="match status" value="1"/>
</dbReference>
<name>A0ABQ4XEU1_9ASTR</name>
<gene>
    <name evidence="2" type="ORF">Tco_0678363</name>
</gene>
<dbReference type="Proteomes" id="UP001151760">
    <property type="component" value="Unassembled WGS sequence"/>
</dbReference>
<reference evidence="2" key="2">
    <citation type="submission" date="2022-01" db="EMBL/GenBank/DDBJ databases">
        <authorList>
            <person name="Yamashiro T."/>
            <person name="Shiraishi A."/>
            <person name="Satake H."/>
            <person name="Nakayama K."/>
        </authorList>
    </citation>
    <scope>NUCLEOTIDE SEQUENCE</scope>
</reference>
<evidence type="ECO:0008006" key="4">
    <source>
        <dbReference type="Google" id="ProtNLM"/>
    </source>
</evidence>